<accession>A0A448YIG2</accession>
<dbReference type="AlphaFoldDB" id="A0A448YIG2"/>
<name>A0A448YIG2_BRENA</name>
<keyword evidence="1" id="KW-0521">NADP</keyword>
<sequence>MSFTPYRQLAPTAAVRVSPLCLGTMTFGDKFPERFGEGLSDATAFEILDYYYDNGGNFIDTANTYQEGHSEEVIGKWLKARGNRDEIVLATKYSGKYNVNAKIQVNTIGNSSKSLKLSVEKSLERLQTSYIDLLYVHWWDYTTSIPEVMLALNDLVKAGKVLYLGVSDSPAWVVSKANEYARNHGLRQFSVYQGLWNAAIRDFERDIIPMAASEGLALAPWGTLNQGKFQTEEGFKAREKKNPGRKNTASQRDKDVSKVLEKIAKEKGETIFSIALAYVFHKAPYVFPIVGARNIEHIKGDLPSLKVRLSEKDIEEIDSAYEFDPGFPHTFLSRSLFFDTKPQGASKPSEVWLLNSLAEKVDWVEPSKPIEPSDE</sequence>
<dbReference type="PANTHER" id="PTHR43364:SF7">
    <property type="entry name" value="NADP-DEPENDENT OXIDOREDUCTASE DOMAIN-CONTAINING PROTEIN-RELATED"/>
    <property type="match status" value="1"/>
</dbReference>
<organism evidence="6 7">
    <name type="scientific">Brettanomyces naardenensis</name>
    <name type="common">Yeast</name>
    <dbReference type="NCBI Taxonomy" id="13370"/>
    <lineage>
        <taxon>Eukaryota</taxon>
        <taxon>Fungi</taxon>
        <taxon>Dikarya</taxon>
        <taxon>Ascomycota</taxon>
        <taxon>Saccharomycotina</taxon>
        <taxon>Pichiomycetes</taxon>
        <taxon>Pichiales</taxon>
        <taxon>Pichiaceae</taxon>
        <taxon>Brettanomyces</taxon>
    </lineage>
</organism>
<proteinExistence type="inferred from homology"/>
<dbReference type="OrthoDB" id="48988at2759"/>
<dbReference type="Gene3D" id="3.20.20.100">
    <property type="entry name" value="NADP-dependent oxidoreductase domain"/>
    <property type="match status" value="1"/>
</dbReference>
<evidence type="ECO:0000256" key="1">
    <source>
        <dbReference type="ARBA" id="ARBA00022857"/>
    </source>
</evidence>
<dbReference type="GO" id="GO:0016491">
    <property type="term" value="F:oxidoreductase activity"/>
    <property type="evidence" value="ECO:0007669"/>
    <property type="project" value="UniProtKB-KW"/>
</dbReference>
<feature type="region of interest" description="Disordered" evidence="4">
    <location>
        <begin position="232"/>
        <end position="253"/>
    </location>
</feature>
<dbReference type="Pfam" id="PF00248">
    <property type="entry name" value="Aldo_ket_red"/>
    <property type="match status" value="1"/>
</dbReference>
<dbReference type="EMBL" id="CAACVR010000005">
    <property type="protein sequence ID" value="VEU20613.1"/>
    <property type="molecule type" value="Genomic_DNA"/>
</dbReference>
<feature type="domain" description="NADP-dependent oxidoreductase" evidence="5">
    <location>
        <begin position="19"/>
        <end position="321"/>
    </location>
</feature>
<dbReference type="FunCoup" id="A0A448YIG2">
    <property type="interactions" value="81"/>
</dbReference>
<dbReference type="SUPFAM" id="SSF51430">
    <property type="entry name" value="NAD(P)-linked oxidoreductase"/>
    <property type="match status" value="1"/>
</dbReference>
<dbReference type="Proteomes" id="UP000290900">
    <property type="component" value="Unassembled WGS sequence"/>
</dbReference>
<evidence type="ECO:0000256" key="3">
    <source>
        <dbReference type="ARBA" id="ARBA00038157"/>
    </source>
</evidence>
<comment type="similarity">
    <text evidence="3">Belongs to the aldo/keto reductase family. Aldo/keto reductase 2 subfamily.</text>
</comment>
<reference evidence="6 7" key="1">
    <citation type="submission" date="2018-12" db="EMBL/GenBank/DDBJ databases">
        <authorList>
            <person name="Tiukova I."/>
            <person name="Dainat J."/>
        </authorList>
    </citation>
    <scope>NUCLEOTIDE SEQUENCE [LARGE SCALE GENOMIC DNA]</scope>
</reference>
<evidence type="ECO:0000313" key="7">
    <source>
        <dbReference type="Proteomes" id="UP000290900"/>
    </source>
</evidence>
<feature type="compositionally biased region" description="Basic and acidic residues" evidence="4">
    <location>
        <begin position="232"/>
        <end position="242"/>
    </location>
</feature>
<dbReference type="InParanoid" id="A0A448YIG2"/>
<dbReference type="InterPro" id="IPR023210">
    <property type="entry name" value="NADP_OxRdtase_dom"/>
</dbReference>
<dbReference type="InterPro" id="IPR036812">
    <property type="entry name" value="NAD(P)_OxRdtase_dom_sf"/>
</dbReference>
<evidence type="ECO:0000256" key="2">
    <source>
        <dbReference type="ARBA" id="ARBA00023002"/>
    </source>
</evidence>
<evidence type="ECO:0000256" key="4">
    <source>
        <dbReference type="SAM" id="MobiDB-lite"/>
    </source>
</evidence>
<gene>
    <name evidence="6" type="ORF">BRENAR_LOCUS1348</name>
</gene>
<keyword evidence="7" id="KW-1185">Reference proteome</keyword>
<keyword evidence="2" id="KW-0560">Oxidoreductase</keyword>
<dbReference type="PANTHER" id="PTHR43364">
    <property type="entry name" value="NADH-SPECIFIC METHYLGLYOXAL REDUCTASE-RELATED"/>
    <property type="match status" value="1"/>
</dbReference>
<protein>
    <submittedName>
        <fullName evidence="6">DEKNAAC101399</fullName>
    </submittedName>
</protein>
<dbReference type="STRING" id="13370.A0A448YIG2"/>
<dbReference type="InterPro" id="IPR050523">
    <property type="entry name" value="AKR_Detox_Biosynth"/>
</dbReference>
<evidence type="ECO:0000259" key="5">
    <source>
        <dbReference type="Pfam" id="PF00248"/>
    </source>
</evidence>
<evidence type="ECO:0000313" key="6">
    <source>
        <dbReference type="EMBL" id="VEU20613.1"/>
    </source>
</evidence>